<dbReference type="EMBL" id="FPIZ01000042">
    <property type="protein sequence ID" value="SFW89693.1"/>
    <property type="molecule type" value="Genomic_DNA"/>
</dbReference>
<dbReference type="OrthoDB" id="936265at2"/>
<reference evidence="3 4" key="1">
    <citation type="submission" date="2016-11" db="EMBL/GenBank/DDBJ databases">
        <authorList>
            <person name="Jaros S."/>
            <person name="Januszkiewicz K."/>
            <person name="Wedrychowicz H."/>
        </authorList>
    </citation>
    <scope>NUCLEOTIDE SEQUENCE [LARGE SCALE GENOMIC DNA]</scope>
    <source>
        <strain evidence="3 4">DSM 784</strain>
    </source>
</reference>
<dbReference type="InterPro" id="IPR012337">
    <property type="entry name" value="RNaseH-like_sf"/>
</dbReference>
<name>A0A1K1T0S6_9BACT</name>
<feature type="compositionally biased region" description="Polar residues" evidence="1">
    <location>
        <begin position="294"/>
        <end position="311"/>
    </location>
</feature>
<dbReference type="InterPro" id="IPR050900">
    <property type="entry name" value="Transposase_IS3/IS150/IS904"/>
</dbReference>
<dbReference type="Pfam" id="PF13276">
    <property type="entry name" value="HTH_21"/>
    <property type="match status" value="1"/>
</dbReference>
<dbReference type="InterPro" id="IPR048020">
    <property type="entry name" value="Transpos_IS3"/>
</dbReference>
<dbReference type="GO" id="GO:0015074">
    <property type="term" value="P:DNA integration"/>
    <property type="evidence" value="ECO:0007669"/>
    <property type="project" value="InterPro"/>
</dbReference>
<organism evidence="3 4">
    <name type="scientific">Chitinophaga sancti</name>
    <dbReference type="NCBI Taxonomy" id="1004"/>
    <lineage>
        <taxon>Bacteria</taxon>
        <taxon>Pseudomonadati</taxon>
        <taxon>Bacteroidota</taxon>
        <taxon>Chitinophagia</taxon>
        <taxon>Chitinophagales</taxon>
        <taxon>Chitinophagaceae</taxon>
        <taxon>Chitinophaga</taxon>
    </lineage>
</organism>
<dbReference type="PANTHER" id="PTHR46889">
    <property type="entry name" value="TRANSPOSASE INSF FOR INSERTION SEQUENCE IS3B-RELATED"/>
    <property type="match status" value="1"/>
</dbReference>
<dbReference type="SUPFAM" id="SSF53098">
    <property type="entry name" value="Ribonuclease H-like"/>
    <property type="match status" value="1"/>
</dbReference>
<evidence type="ECO:0000313" key="3">
    <source>
        <dbReference type="EMBL" id="SFW89693.1"/>
    </source>
</evidence>
<dbReference type="AlphaFoldDB" id="A0A1K1T0S6"/>
<dbReference type="RefSeq" id="WP_072366379.1">
    <property type="nucleotide sequence ID" value="NZ_FPIZ01000042.1"/>
</dbReference>
<dbReference type="InterPro" id="IPR036397">
    <property type="entry name" value="RNaseH_sf"/>
</dbReference>
<accession>A0A1K1T0S6</accession>
<evidence type="ECO:0000259" key="2">
    <source>
        <dbReference type="PROSITE" id="PS50994"/>
    </source>
</evidence>
<dbReference type="STRING" id="1004.SAMN05661012_06479"/>
<dbReference type="PROSITE" id="PS50994">
    <property type="entry name" value="INTEGRASE"/>
    <property type="match status" value="1"/>
</dbReference>
<gene>
    <name evidence="3" type="ORF">SAMN05661012_06479</name>
</gene>
<sequence length="311" mass="36250">MALVNKEDNELSIVRQCQLLEVSRSSHYHEPKGESKLNLELMEQIDRLHLEHPYFGAERMAKHLSTPEVQVNVKRIRRLMRKMDISAIYPAPNTSEACKWHKTYPYLLRNLKIDRNNMVWSMDITYIPMPKGFMYLCAIIDWNSRYLLSWTLSNTMTVEFCLEALEKAISIYGAPEILNTDQGSQFTSEDFTTAVLGAEIRLSMDGVGRATDNIAIERFWRSIKYENIYLNAYDSTLDLYKGIHRYVEFYNWERKHQGLEYKTPAEVYGAADKLSTYPQISTKRKKEPKKEKGYNSSNRFDSLINNSPIAV</sequence>
<dbReference type="Proteomes" id="UP000183788">
    <property type="component" value="Unassembled WGS sequence"/>
</dbReference>
<dbReference type="InterPro" id="IPR001584">
    <property type="entry name" value="Integrase_cat-core"/>
</dbReference>
<proteinExistence type="predicted"/>
<feature type="domain" description="Integrase catalytic" evidence="2">
    <location>
        <begin position="101"/>
        <end position="272"/>
    </location>
</feature>
<dbReference type="NCBIfam" id="NF033516">
    <property type="entry name" value="transpos_IS3"/>
    <property type="match status" value="1"/>
</dbReference>
<dbReference type="InterPro" id="IPR025948">
    <property type="entry name" value="HTH-like_dom"/>
</dbReference>
<dbReference type="PANTHER" id="PTHR46889:SF4">
    <property type="entry name" value="TRANSPOSASE INSO FOR INSERTION SEQUENCE ELEMENT IS911B-RELATED"/>
    <property type="match status" value="1"/>
</dbReference>
<dbReference type="Gene3D" id="3.30.420.10">
    <property type="entry name" value="Ribonuclease H-like superfamily/Ribonuclease H"/>
    <property type="match status" value="1"/>
</dbReference>
<feature type="region of interest" description="Disordered" evidence="1">
    <location>
        <begin position="279"/>
        <end position="311"/>
    </location>
</feature>
<evidence type="ECO:0000313" key="4">
    <source>
        <dbReference type="Proteomes" id="UP000183788"/>
    </source>
</evidence>
<protein>
    <submittedName>
        <fullName evidence="3">Putative transposase</fullName>
    </submittedName>
</protein>
<dbReference type="GO" id="GO:0003676">
    <property type="term" value="F:nucleic acid binding"/>
    <property type="evidence" value="ECO:0007669"/>
    <property type="project" value="InterPro"/>
</dbReference>
<evidence type="ECO:0000256" key="1">
    <source>
        <dbReference type="SAM" id="MobiDB-lite"/>
    </source>
</evidence>
<dbReference type="Pfam" id="PF00665">
    <property type="entry name" value="rve"/>
    <property type="match status" value="1"/>
</dbReference>